<evidence type="ECO:0000256" key="2">
    <source>
        <dbReference type="ARBA" id="ARBA00011738"/>
    </source>
</evidence>
<proteinExistence type="predicted"/>
<dbReference type="InterPro" id="IPR023753">
    <property type="entry name" value="FAD/NAD-binding_dom"/>
</dbReference>
<evidence type="ECO:0000256" key="4">
    <source>
        <dbReference type="ARBA" id="ARBA00023002"/>
    </source>
</evidence>
<dbReference type="PRINTS" id="PR00469">
    <property type="entry name" value="PNDRDTASEII"/>
</dbReference>
<dbReference type="EMBL" id="JABBPK010000001">
    <property type="protein sequence ID" value="NMO75750.1"/>
    <property type="molecule type" value="Genomic_DNA"/>
</dbReference>
<dbReference type="AlphaFoldDB" id="A0A7Y0K5F3"/>
<dbReference type="Gene3D" id="3.50.50.60">
    <property type="entry name" value="FAD/NAD(P)-binding domain"/>
    <property type="match status" value="2"/>
</dbReference>
<name>A0A7Y0K5F3_9BACI</name>
<dbReference type="GO" id="GO:0016491">
    <property type="term" value="F:oxidoreductase activity"/>
    <property type="evidence" value="ECO:0007669"/>
    <property type="project" value="UniProtKB-KW"/>
</dbReference>
<evidence type="ECO:0000313" key="7">
    <source>
        <dbReference type="Proteomes" id="UP000588491"/>
    </source>
</evidence>
<comment type="cofactor">
    <cofactor evidence="1">
        <name>FAD</name>
        <dbReference type="ChEBI" id="CHEBI:57692"/>
    </cofactor>
</comment>
<gene>
    <name evidence="6" type="ORF">HHU08_01695</name>
</gene>
<comment type="caution">
    <text evidence="6">The sequence shown here is derived from an EMBL/GenBank/DDBJ whole genome shotgun (WGS) entry which is preliminary data.</text>
</comment>
<protein>
    <submittedName>
        <fullName evidence="6">NAD(P)/FAD-dependent oxidoreductase</fullName>
    </submittedName>
</protein>
<dbReference type="SUPFAM" id="SSF51905">
    <property type="entry name" value="FAD/NAD(P)-binding domain"/>
    <property type="match status" value="1"/>
</dbReference>
<accession>A0A7Y0K5F3</accession>
<feature type="domain" description="FAD/NAD(P)-binding" evidence="5">
    <location>
        <begin position="4"/>
        <end position="271"/>
    </location>
</feature>
<evidence type="ECO:0000256" key="3">
    <source>
        <dbReference type="ARBA" id="ARBA00022630"/>
    </source>
</evidence>
<keyword evidence="3" id="KW-0285">Flavoprotein</keyword>
<dbReference type="InterPro" id="IPR050097">
    <property type="entry name" value="Ferredoxin-NADP_redctase_2"/>
</dbReference>
<dbReference type="InterPro" id="IPR036188">
    <property type="entry name" value="FAD/NAD-bd_sf"/>
</dbReference>
<sequence>MNVYDCVVIGAGPAGMSAALMLGRARRTVAVFDDGTNRNRVTHESHGFLTRDGISPQMFKDLGINDLMKYPSISYHRATITKIEKVKAGGAFLVKTKNHEEYLTEKIILATGVQEVIPIPNVRQYYGKSLFSCPYCDGWELRDQALILIVHTEAQILHMGKLVYNWSKDLVITTNGAAVSAETKGAFQKRNIPIITEPIKGIIGENGFLQQIEFRSGRKMARTGGFVVPSYYRSNQFVEHLGLEVHPNGAIVTDGSGRTTVKNIYVAGEVEKVASSSILLSAADGSKTAIAVNTDLMLERF</sequence>
<organism evidence="6 7">
    <name type="scientific">Niallia alba</name>
    <dbReference type="NCBI Taxonomy" id="2729105"/>
    <lineage>
        <taxon>Bacteria</taxon>
        <taxon>Bacillati</taxon>
        <taxon>Bacillota</taxon>
        <taxon>Bacilli</taxon>
        <taxon>Bacillales</taxon>
        <taxon>Bacillaceae</taxon>
        <taxon>Niallia</taxon>
    </lineage>
</organism>
<keyword evidence="7" id="KW-1185">Reference proteome</keyword>
<dbReference type="RefSeq" id="WP_169187663.1">
    <property type="nucleotide sequence ID" value="NZ_JABBPK010000001.1"/>
</dbReference>
<dbReference type="Pfam" id="PF07992">
    <property type="entry name" value="Pyr_redox_2"/>
    <property type="match status" value="1"/>
</dbReference>
<keyword evidence="4" id="KW-0560">Oxidoreductase</keyword>
<evidence type="ECO:0000313" key="6">
    <source>
        <dbReference type="EMBL" id="NMO75750.1"/>
    </source>
</evidence>
<dbReference type="PRINTS" id="PR00368">
    <property type="entry name" value="FADPNR"/>
</dbReference>
<dbReference type="PANTHER" id="PTHR48105">
    <property type="entry name" value="THIOREDOXIN REDUCTASE 1-RELATED-RELATED"/>
    <property type="match status" value="1"/>
</dbReference>
<dbReference type="Proteomes" id="UP000588491">
    <property type="component" value="Unassembled WGS sequence"/>
</dbReference>
<reference evidence="6 7" key="1">
    <citation type="submission" date="2020-04" db="EMBL/GenBank/DDBJ databases">
        <title>Bacillus sp. UniB3 isolated from commercial digestive syrup.</title>
        <authorList>
            <person name="Thorat V."/>
            <person name="Kirdat K."/>
            <person name="Tiwarekar B."/>
            <person name="Yadav A."/>
        </authorList>
    </citation>
    <scope>NUCLEOTIDE SEQUENCE [LARGE SCALE GENOMIC DNA]</scope>
    <source>
        <strain evidence="6 7">UniB3</strain>
    </source>
</reference>
<evidence type="ECO:0000256" key="1">
    <source>
        <dbReference type="ARBA" id="ARBA00001974"/>
    </source>
</evidence>
<comment type="subunit">
    <text evidence="2">Homodimer.</text>
</comment>
<evidence type="ECO:0000259" key="5">
    <source>
        <dbReference type="Pfam" id="PF07992"/>
    </source>
</evidence>